<dbReference type="Proteomes" id="UP000216998">
    <property type="component" value="Unassembled WGS sequence"/>
</dbReference>
<dbReference type="SUPFAM" id="SSF159245">
    <property type="entry name" value="AttH-like"/>
    <property type="match status" value="1"/>
</dbReference>
<accession>A0A255Z0B3</accession>
<dbReference type="CDD" id="cd21471">
    <property type="entry name" value="CrtC-like"/>
    <property type="match status" value="1"/>
</dbReference>
<evidence type="ECO:0000313" key="2">
    <source>
        <dbReference type="Proteomes" id="UP000216998"/>
    </source>
</evidence>
<evidence type="ECO:0000313" key="1">
    <source>
        <dbReference type="EMBL" id="OYQ34355.1"/>
    </source>
</evidence>
<dbReference type="AlphaFoldDB" id="A0A255Z0B3"/>
<gene>
    <name evidence="1" type="ORF">CHU95_12475</name>
</gene>
<name>A0A255Z0B3_9PROT</name>
<proteinExistence type="predicted"/>
<reference evidence="1 2" key="1">
    <citation type="submission" date="2017-07" db="EMBL/GenBank/DDBJ databases">
        <title>Niveispirillum cyanobacteriorum sp. nov., isolated from cyanobacterial aggregates in a eutrophic lake.</title>
        <authorList>
            <person name="Cai H."/>
        </authorList>
    </citation>
    <scope>NUCLEOTIDE SEQUENCE [LARGE SCALE GENOMIC DNA]</scope>
    <source>
        <strain evidence="2">TH1-14</strain>
    </source>
</reference>
<sequence>MIAFVGSVFSPYYHWSGRQHPENHVAFNVAFYGPEGAFWCMTERGCRSLERGPSHVQIGASSMAMQAGRLVITFDELALPWPGQRLLPGRVAGHVELTPEIVSDGFVDLDAAGRHVWSPRMPRASVTVNCSALPGGGWRGRAYHDMNYGDRPIEQDFIGWDWARGSAGAEGDTVILYDAIPRTGLPRRLALRYSGSPTPEIMDLPARQDLPGGFWGVRSGVACDPSMAPALVKRLEDSPFYTRACIETTLAGQRLEMVHETLDCRRLAQPLVRLMLPFRMPRRQSWGRSP</sequence>
<comment type="caution">
    <text evidence="1">The sequence shown here is derived from an EMBL/GenBank/DDBJ whole genome shotgun (WGS) entry which is preliminary data.</text>
</comment>
<keyword evidence="2" id="KW-1185">Reference proteome</keyword>
<dbReference type="EMBL" id="NOXU01000029">
    <property type="protein sequence ID" value="OYQ34355.1"/>
    <property type="molecule type" value="Genomic_DNA"/>
</dbReference>
<protein>
    <submittedName>
        <fullName evidence="1">Carotenoid 1,2-hydratase</fullName>
    </submittedName>
</protein>
<organism evidence="1 2">
    <name type="scientific">Niveispirillum lacus</name>
    <dbReference type="NCBI Taxonomy" id="1981099"/>
    <lineage>
        <taxon>Bacteria</taxon>
        <taxon>Pseudomonadati</taxon>
        <taxon>Pseudomonadota</taxon>
        <taxon>Alphaproteobacteria</taxon>
        <taxon>Rhodospirillales</taxon>
        <taxon>Azospirillaceae</taxon>
        <taxon>Niveispirillum</taxon>
    </lineage>
</organism>
<dbReference type="OrthoDB" id="5491608at2"/>